<proteinExistence type="predicted"/>
<evidence type="ECO:0000313" key="1">
    <source>
        <dbReference type="EMBL" id="MBU5593094.1"/>
    </source>
</evidence>
<dbReference type="EMBL" id="JAHLQL010000006">
    <property type="protein sequence ID" value="MBU5593094.1"/>
    <property type="molecule type" value="Genomic_DNA"/>
</dbReference>
<keyword evidence="2" id="KW-1185">Reference proteome</keyword>
<accession>A0ABS6F5G2</accession>
<sequence>MERLFSRAIENDFTSLSIINYMHNNLTDEAKAKRKVTARDIEDFIADLFSGTVTDEEVRRNFPTYPINENSSAMEFVNSYVASNYREKCDIEFDNSYKLSIKSFVIDTKEINCGSFAREALFKDIVTNYGGERKNGLGSKGQFLSLFEQIENDGKWNDFTKRFTYMTENIFKDDLLIFIKGGNSVDVYLVDSSNFKNTLISAVSAGPKYAVSVLNRYEGNSLRIERDIFLSPEISTHIGLNFNKTNEHILNKIDTDFQNLKDSTLNFVSSTDASIDNYDNLISLFDLSYRKTILELLSIKSAPINTNALTTDFHTNIIDMYTSNKLSIIEMKQKKHGKSYQIVRNL</sequence>
<dbReference type="Proteomes" id="UP000736583">
    <property type="component" value="Unassembled WGS sequence"/>
</dbReference>
<evidence type="ECO:0000313" key="2">
    <source>
        <dbReference type="Proteomes" id="UP000736583"/>
    </source>
</evidence>
<protein>
    <submittedName>
        <fullName evidence="1">Uncharacterized protein</fullName>
    </submittedName>
</protein>
<comment type="caution">
    <text evidence="1">The sequence shown here is derived from an EMBL/GenBank/DDBJ whole genome shotgun (WGS) entry which is preliminary data.</text>
</comment>
<organism evidence="1 2">
    <name type="scientific">Clostridium simiarum</name>
    <dbReference type="NCBI Taxonomy" id="2841506"/>
    <lineage>
        <taxon>Bacteria</taxon>
        <taxon>Bacillati</taxon>
        <taxon>Bacillota</taxon>
        <taxon>Clostridia</taxon>
        <taxon>Eubacteriales</taxon>
        <taxon>Clostridiaceae</taxon>
        <taxon>Clostridium</taxon>
    </lineage>
</organism>
<dbReference type="RefSeq" id="WP_216457775.1">
    <property type="nucleotide sequence ID" value="NZ_JAHLQL010000006.1"/>
</dbReference>
<gene>
    <name evidence="1" type="ORF">KQI89_15190</name>
</gene>
<reference evidence="1 2" key="1">
    <citation type="submission" date="2021-06" db="EMBL/GenBank/DDBJ databases">
        <authorList>
            <person name="Sun Q."/>
            <person name="Li D."/>
        </authorList>
    </citation>
    <scope>NUCLEOTIDE SEQUENCE [LARGE SCALE GENOMIC DNA]</scope>
    <source>
        <strain evidence="1 2">MSJ-4</strain>
    </source>
</reference>
<name>A0ABS6F5G2_9CLOT</name>